<sequence length="127" mass="13384">MRRWSRRWWRERGAAAGRSWRRATCTGAGGCTMRPARHCTRSPAAGSSRSRSPACATAAATTTTRSGGGSPTAATSPGAPAASLSPCFLACFALHSISPFPPLSRYGPHVSVYVCVYVHTPCARRCG</sequence>
<dbReference type="EMBL" id="GBRH01192103">
    <property type="protein sequence ID" value="JAE05793.1"/>
    <property type="molecule type" value="Transcribed_RNA"/>
</dbReference>
<protein>
    <submittedName>
        <fullName evidence="2">Uncharacterized protein</fullName>
    </submittedName>
</protein>
<evidence type="ECO:0000313" key="2">
    <source>
        <dbReference type="EMBL" id="JAE05793.1"/>
    </source>
</evidence>
<dbReference type="AlphaFoldDB" id="A0A0A9FBZ6"/>
<reference evidence="2" key="2">
    <citation type="journal article" date="2015" name="Data Brief">
        <title>Shoot transcriptome of the giant reed, Arundo donax.</title>
        <authorList>
            <person name="Barrero R.A."/>
            <person name="Guerrero F.D."/>
            <person name="Moolhuijzen P."/>
            <person name="Goolsby J.A."/>
            <person name="Tidwell J."/>
            <person name="Bellgard S.E."/>
            <person name="Bellgard M.I."/>
        </authorList>
    </citation>
    <scope>NUCLEOTIDE SEQUENCE</scope>
    <source>
        <tissue evidence="2">Shoot tissue taken approximately 20 cm above the soil surface</tissue>
    </source>
</reference>
<feature type="region of interest" description="Disordered" evidence="1">
    <location>
        <begin position="37"/>
        <end position="81"/>
    </location>
</feature>
<name>A0A0A9FBZ6_ARUDO</name>
<feature type="compositionally biased region" description="Low complexity" evidence="1">
    <location>
        <begin position="41"/>
        <end position="81"/>
    </location>
</feature>
<accession>A0A0A9FBZ6</accession>
<proteinExistence type="predicted"/>
<reference evidence="2" key="1">
    <citation type="submission" date="2014-09" db="EMBL/GenBank/DDBJ databases">
        <authorList>
            <person name="Magalhaes I.L.F."/>
            <person name="Oliveira U."/>
            <person name="Santos F.R."/>
            <person name="Vidigal T.H.D.A."/>
            <person name="Brescovit A.D."/>
            <person name="Santos A.J."/>
        </authorList>
    </citation>
    <scope>NUCLEOTIDE SEQUENCE</scope>
    <source>
        <tissue evidence="2">Shoot tissue taken approximately 20 cm above the soil surface</tissue>
    </source>
</reference>
<organism evidence="2">
    <name type="scientific">Arundo donax</name>
    <name type="common">Giant reed</name>
    <name type="synonym">Donax arundinaceus</name>
    <dbReference type="NCBI Taxonomy" id="35708"/>
    <lineage>
        <taxon>Eukaryota</taxon>
        <taxon>Viridiplantae</taxon>
        <taxon>Streptophyta</taxon>
        <taxon>Embryophyta</taxon>
        <taxon>Tracheophyta</taxon>
        <taxon>Spermatophyta</taxon>
        <taxon>Magnoliopsida</taxon>
        <taxon>Liliopsida</taxon>
        <taxon>Poales</taxon>
        <taxon>Poaceae</taxon>
        <taxon>PACMAD clade</taxon>
        <taxon>Arundinoideae</taxon>
        <taxon>Arundineae</taxon>
        <taxon>Arundo</taxon>
    </lineage>
</organism>
<evidence type="ECO:0000256" key="1">
    <source>
        <dbReference type="SAM" id="MobiDB-lite"/>
    </source>
</evidence>